<dbReference type="GO" id="GO:0005737">
    <property type="term" value="C:cytoplasm"/>
    <property type="evidence" value="ECO:0007669"/>
    <property type="project" value="TreeGrafter"/>
</dbReference>
<dbReference type="GO" id="GO:0016706">
    <property type="term" value="F:2-oxoglutarate-dependent dioxygenase activity"/>
    <property type="evidence" value="ECO:0007669"/>
    <property type="project" value="TreeGrafter"/>
</dbReference>
<reference evidence="8" key="2">
    <citation type="submission" date="2023-05" db="EMBL/GenBank/DDBJ databases">
        <authorList>
            <consortium name="Lawrence Berkeley National Laboratory"/>
            <person name="Steindorff A."/>
            <person name="Hensen N."/>
            <person name="Bonometti L."/>
            <person name="Westerberg I."/>
            <person name="Brannstrom I.O."/>
            <person name="Guillou S."/>
            <person name="Cros-Aarteil S."/>
            <person name="Calhoun S."/>
            <person name="Haridas S."/>
            <person name="Kuo A."/>
            <person name="Mondo S."/>
            <person name="Pangilinan J."/>
            <person name="Riley R."/>
            <person name="Labutti K."/>
            <person name="Andreopoulos B."/>
            <person name="Lipzen A."/>
            <person name="Chen C."/>
            <person name="Yanf M."/>
            <person name="Daum C."/>
            <person name="Ng V."/>
            <person name="Clum A."/>
            <person name="Ohm R."/>
            <person name="Martin F."/>
            <person name="Silar P."/>
            <person name="Natvig D."/>
            <person name="Lalanne C."/>
            <person name="Gautier V."/>
            <person name="Ament-Velasquez S.L."/>
            <person name="Kruys A."/>
            <person name="Hutchinson M.I."/>
            <person name="Powell A.J."/>
            <person name="Barry K."/>
            <person name="Miller A.N."/>
            <person name="Grigoriev I.V."/>
            <person name="Debuchy R."/>
            <person name="Gladieux P."/>
            <person name="Thoren M.H."/>
            <person name="Johannesson H."/>
        </authorList>
    </citation>
    <scope>NUCLEOTIDE SEQUENCE</scope>
    <source>
        <strain evidence="8">CBS 990.96</strain>
    </source>
</reference>
<dbReference type="PANTHER" id="PTHR30468">
    <property type="entry name" value="ALPHA-KETOGLUTARATE-DEPENDENT SULFONATE DIOXYGENASE"/>
    <property type="match status" value="1"/>
</dbReference>
<keyword evidence="4" id="KW-0223">Dioxygenase</keyword>
<feature type="domain" description="TauD/TfdA-like" evidence="7">
    <location>
        <begin position="86"/>
        <end position="351"/>
    </location>
</feature>
<evidence type="ECO:0000313" key="8">
    <source>
        <dbReference type="EMBL" id="KAK4232199.1"/>
    </source>
</evidence>
<evidence type="ECO:0000259" key="7">
    <source>
        <dbReference type="Pfam" id="PF02668"/>
    </source>
</evidence>
<dbReference type="FunFam" id="3.60.130.10:FF:000008">
    <property type="entry name" value="Alpha-ketoglutarate-dependent taurine dioxygenase"/>
    <property type="match status" value="1"/>
</dbReference>
<proteinExistence type="inferred from homology"/>
<protein>
    <recommendedName>
        <fullName evidence="7">TauD/TfdA-like domain-containing protein</fullName>
    </recommendedName>
</protein>
<comment type="caution">
    <text evidence="8">The sequence shown here is derived from an EMBL/GenBank/DDBJ whole genome shotgun (WGS) entry which is preliminary data.</text>
</comment>
<dbReference type="AlphaFoldDB" id="A0AAN7BYX2"/>
<dbReference type="PANTHER" id="PTHR30468:SF9">
    <property type="entry name" value="ALPHA-KETOGLUTARATE-DEPENDENT TAURINE DIOXYGENASE (AFU_ORTHOLOGUE AFUA_3G01010)"/>
    <property type="match status" value="1"/>
</dbReference>
<gene>
    <name evidence="8" type="ORF">QBC38DRAFT_147836</name>
</gene>
<keyword evidence="6" id="KW-0408">Iron</keyword>
<dbReference type="Pfam" id="PF02668">
    <property type="entry name" value="TauD"/>
    <property type="match status" value="1"/>
</dbReference>
<dbReference type="Gene3D" id="3.60.130.10">
    <property type="entry name" value="Clavaminate synthase-like"/>
    <property type="match status" value="1"/>
</dbReference>
<sequence>MAPAPIDQSIVDTVEQKKDTLPLPEPSRQRLIKAGIDLSNGYPYRPSAPLYLQDVYKIRGEDRPYEDAGARAEKSKKNLFSAATKVTDLTTHIGTEIEGLQLKDLAPEQKDELALLIAERSVVFFRDQDITPQQQKELGEWFGQVEVHPQTPQVPGVPGVTVIWPDLFQEAIPAGFRNPGGASRWHTDLVHERQPAGITHLHNDTVPPIGGDTLWASGYSAYEKLSPEFRKFIDGKQAVYISAHAYLDRENPTAGPKHLERTHPLVRVHPATGWKALWVNRAMTSRIVGLDKVESDLILNYLYDVYESNPDIQVRFRWTQGTSALWDNRITIHNASWDYGGRYPRHGTRVTSLAEVPFFDPKAPTRRQVLGLLDEDEKKALLGLVMEGVKGVSL</sequence>
<accession>A0AAN7BYX2</accession>
<evidence type="ECO:0000256" key="1">
    <source>
        <dbReference type="ARBA" id="ARBA00001954"/>
    </source>
</evidence>
<dbReference type="InterPro" id="IPR042098">
    <property type="entry name" value="TauD-like_sf"/>
</dbReference>
<comment type="cofactor">
    <cofactor evidence="1">
        <name>Fe(2+)</name>
        <dbReference type="ChEBI" id="CHEBI:29033"/>
    </cofactor>
</comment>
<evidence type="ECO:0000256" key="2">
    <source>
        <dbReference type="ARBA" id="ARBA00005896"/>
    </source>
</evidence>
<keyword evidence="5" id="KW-0560">Oxidoreductase</keyword>
<organism evidence="8 9">
    <name type="scientific">Podospora fimiseda</name>
    <dbReference type="NCBI Taxonomy" id="252190"/>
    <lineage>
        <taxon>Eukaryota</taxon>
        <taxon>Fungi</taxon>
        <taxon>Dikarya</taxon>
        <taxon>Ascomycota</taxon>
        <taxon>Pezizomycotina</taxon>
        <taxon>Sordariomycetes</taxon>
        <taxon>Sordariomycetidae</taxon>
        <taxon>Sordariales</taxon>
        <taxon>Podosporaceae</taxon>
        <taxon>Podospora</taxon>
    </lineage>
</organism>
<evidence type="ECO:0000256" key="5">
    <source>
        <dbReference type="ARBA" id="ARBA00023002"/>
    </source>
</evidence>
<keyword evidence="9" id="KW-1185">Reference proteome</keyword>
<dbReference type="InterPro" id="IPR003819">
    <property type="entry name" value="TauD/TfdA-like"/>
</dbReference>
<evidence type="ECO:0000256" key="6">
    <source>
        <dbReference type="ARBA" id="ARBA00023004"/>
    </source>
</evidence>
<dbReference type="SUPFAM" id="SSF51197">
    <property type="entry name" value="Clavaminate synthase-like"/>
    <property type="match status" value="1"/>
</dbReference>
<evidence type="ECO:0000256" key="4">
    <source>
        <dbReference type="ARBA" id="ARBA00022964"/>
    </source>
</evidence>
<evidence type="ECO:0000313" key="9">
    <source>
        <dbReference type="Proteomes" id="UP001301958"/>
    </source>
</evidence>
<keyword evidence="3" id="KW-0479">Metal-binding</keyword>
<dbReference type="Proteomes" id="UP001301958">
    <property type="component" value="Unassembled WGS sequence"/>
</dbReference>
<dbReference type="InterPro" id="IPR051323">
    <property type="entry name" value="AtsK-like"/>
</dbReference>
<dbReference type="GO" id="GO:0046872">
    <property type="term" value="F:metal ion binding"/>
    <property type="evidence" value="ECO:0007669"/>
    <property type="project" value="UniProtKB-KW"/>
</dbReference>
<reference evidence="8" key="1">
    <citation type="journal article" date="2023" name="Mol. Phylogenet. Evol.">
        <title>Genome-scale phylogeny and comparative genomics of the fungal order Sordariales.</title>
        <authorList>
            <person name="Hensen N."/>
            <person name="Bonometti L."/>
            <person name="Westerberg I."/>
            <person name="Brannstrom I.O."/>
            <person name="Guillou S."/>
            <person name="Cros-Aarteil S."/>
            <person name="Calhoun S."/>
            <person name="Haridas S."/>
            <person name="Kuo A."/>
            <person name="Mondo S."/>
            <person name="Pangilinan J."/>
            <person name="Riley R."/>
            <person name="LaButti K."/>
            <person name="Andreopoulos B."/>
            <person name="Lipzen A."/>
            <person name="Chen C."/>
            <person name="Yan M."/>
            <person name="Daum C."/>
            <person name="Ng V."/>
            <person name="Clum A."/>
            <person name="Steindorff A."/>
            <person name="Ohm R.A."/>
            <person name="Martin F."/>
            <person name="Silar P."/>
            <person name="Natvig D.O."/>
            <person name="Lalanne C."/>
            <person name="Gautier V."/>
            <person name="Ament-Velasquez S.L."/>
            <person name="Kruys A."/>
            <person name="Hutchinson M.I."/>
            <person name="Powell A.J."/>
            <person name="Barry K."/>
            <person name="Miller A.N."/>
            <person name="Grigoriev I.V."/>
            <person name="Debuchy R."/>
            <person name="Gladieux P."/>
            <person name="Hiltunen Thoren M."/>
            <person name="Johannesson H."/>
        </authorList>
    </citation>
    <scope>NUCLEOTIDE SEQUENCE</scope>
    <source>
        <strain evidence="8">CBS 990.96</strain>
    </source>
</reference>
<name>A0AAN7BYX2_9PEZI</name>
<dbReference type="EMBL" id="MU865289">
    <property type="protein sequence ID" value="KAK4232199.1"/>
    <property type="molecule type" value="Genomic_DNA"/>
</dbReference>
<evidence type="ECO:0000256" key="3">
    <source>
        <dbReference type="ARBA" id="ARBA00022723"/>
    </source>
</evidence>
<comment type="similarity">
    <text evidence="2">Belongs to the TfdA dioxygenase family.</text>
</comment>